<name>A0AC60Q556_IXOPE</name>
<sequence>MSSNASDAGVTSTITLGYWGGLRGIVVPIRCMLEYAGVPYRFKTHQYLRGGTTPAECKARWLEDGAALAQQGLPFPNLPYLIDGDVQLTQSLAIMRYLARKYGLDLPDADLGTAARLDMIEAQVNDFRLVEGAAPQDAALAVIRGSIKHVESHLLLLGRQYEALRWNFLENIPGELSRFSKFLGHRRWLMGDRLTHVDFMLYEALDQYALFSEGCLDAEPNLKAYADRFRNLEPIKRFLESGDFKPWPVLLPKATRWGAQDEPPKTLTKSC</sequence>
<accession>A0AC60Q556</accession>
<keyword evidence="2" id="KW-1185">Reference proteome</keyword>
<dbReference type="Proteomes" id="UP000805193">
    <property type="component" value="Unassembled WGS sequence"/>
</dbReference>
<reference evidence="1 2" key="1">
    <citation type="journal article" date="2020" name="Cell">
        <title>Large-Scale Comparative Analyses of Tick Genomes Elucidate Their Genetic Diversity and Vector Capacities.</title>
        <authorList>
            <consortium name="Tick Genome and Microbiome Consortium (TIGMIC)"/>
            <person name="Jia N."/>
            <person name="Wang J."/>
            <person name="Shi W."/>
            <person name="Du L."/>
            <person name="Sun Y."/>
            <person name="Zhan W."/>
            <person name="Jiang J.F."/>
            <person name="Wang Q."/>
            <person name="Zhang B."/>
            <person name="Ji P."/>
            <person name="Bell-Sakyi L."/>
            <person name="Cui X.M."/>
            <person name="Yuan T.T."/>
            <person name="Jiang B.G."/>
            <person name="Yang W.F."/>
            <person name="Lam T.T."/>
            <person name="Chang Q.C."/>
            <person name="Ding S.J."/>
            <person name="Wang X.J."/>
            <person name="Zhu J.G."/>
            <person name="Ruan X.D."/>
            <person name="Zhao L."/>
            <person name="Wei J.T."/>
            <person name="Ye R.Z."/>
            <person name="Que T.C."/>
            <person name="Du C.H."/>
            <person name="Zhou Y.H."/>
            <person name="Cheng J.X."/>
            <person name="Dai P.F."/>
            <person name="Guo W.B."/>
            <person name="Han X.H."/>
            <person name="Huang E.J."/>
            <person name="Li L.F."/>
            <person name="Wei W."/>
            <person name="Gao Y.C."/>
            <person name="Liu J.Z."/>
            <person name="Shao H.Z."/>
            <person name="Wang X."/>
            <person name="Wang C.C."/>
            <person name="Yang T.C."/>
            <person name="Huo Q.B."/>
            <person name="Li W."/>
            <person name="Chen H.Y."/>
            <person name="Chen S.E."/>
            <person name="Zhou L.G."/>
            <person name="Ni X.B."/>
            <person name="Tian J.H."/>
            <person name="Sheng Y."/>
            <person name="Liu T."/>
            <person name="Pan Y.S."/>
            <person name="Xia L.Y."/>
            <person name="Li J."/>
            <person name="Zhao F."/>
            <person name="Cao W.C."/>
        </authorList>
    </citation>
    <scope>NUCLEOTIDE SEQUENCE [LARGE SCALE GENOMIC DNA]</scope>
    <source>
        <strain evidence="1">Iper-2018</strain>
    </source>
</reference>
<protein>
    <submittedName>
        <fullName evidence="1">Uncharacterized protein</fullName>
    </submittedName>
</protein>
<evidence type="ECO:0000313" key="2">
    <source>
        <dbReference type="Proteomes" id="UP000805193"/>
    </source>
</evidence>
<comment type="caution">
    <text evidence="1">The sequence shown here is derived from an EMBL/GenBank/DDBJ whole genome shotgun (WGS) entry which is preliminary data.</text>
</comment>
<proteinExistence type="predicted"/>
<gene>
    <name evidence="1" type="ORF">HPB47_024990</name>
</gene>
<organism evidence="1 2">
    <name type="scientific">Ixodes persulcatus</name>
    <name type="common">Taiga tick</name>
    <dbReference type="NCBI Taxonomy" id="34615"/>
    <lineage>
        <taxon>Eukaryota</taxon>
        <taxon>Metazoa</taxon>
        <taxon>Ecdysozoa</taxon>
        <taxon>Arthropoda</taxon>
        <taxon>Chelicerata</taxon>
        <taxon>Arachnida</taxon>
        <taxon>Acari</taxon>
        <taxon>Parasitiformes</taxon>
        <taxon>Ixodida</taxon>
        <taxon>Ixodoidea</taxon>
        <taxon>Ixodidae</taxon>
        <taxon>Ixodinae</taxon>
        <taxon>Ixodes</taxon>
    </lineage>
</organism>
<evidence type="ECO:0000313" key="1">
    <source>
        <dbReference type="EMBL" id="KAG0428003.1"/>
    </source>
</evidence>
<dbReference type="EMBL" id="JABSTQ010009571">
    <property type="protein sequence ID" value="KAG0428003.1"/>
    <property type="molecule type" value="Genomic_DNA"/>
</dbReference>